<name>A0A3L6TVB2_PANMI</name>
<evidence type="ECO:0000313" key="3">
    <source>
        <dbReference type="Proteomes" id="UP000275267"/>
    </source>
</evidence>
<accession>A0A3L6TVB2</accession>
<feature type="region of interest" description="Disordered" evidence="1">
    <location>
        <begin position="1"/>
        <end position="71"/>
    </location>
</feature>
<proteinExistence type="predicted"/>
<dbReference type="Proteomes" id="UP000275267">
    <property type="component" value="Unassembled WGS sequence"/>
</dbReference>
<protein>
    <submittedName>
        <fullName evidence="2">Uncharacterized protein</fullName>
    </submittedName>
</protein>
<organism evidence="2 3">
    <name type="scientific">Panicum miliaceum</name>
    <name type="common">Proso millet</name>
    <name type="synonym">Broomcorn millet</name>
    <dbReference type="NCBI Taxonomy" id="4540"/>
    <lineage>
        <taxon>Eukaryota</taxon>
        <taxon>Viridiplantae</taxon>
        <taxon>Streptophyta</taxon>
        <taxon>Embryophyta</taxon>
        <taxon>Tracheophyta</taxon>
        <taxon>Spermatophyta</taxon>
        <taxon>Magnoliopsida</taxon>
        <taxon>Liliopsida</taxon>
        <taxon>Poales</taxon>
        <taxon>Poaceae</taxon>
        <taxon>PACMAD clade</taxon>
        <taxon>Panicoideae</taxon>
        <taxon>Panicodae</taxon>
        <taxon>Paniceae</taxon>
        <taxon>Panicinae</taxon>
        <taxon>Panicum</taxon>
        <taxon>Panicum sect. Panicum</taxon>
    </lineage>
</organism>
<sequence>MKSMGQKLSGALKKLMGASSSCSRGGSSSHHSSEPTLTPSMMDYKEQGEQEEVQAEVQAEDMEIDEEDSPYIYLRSDRERQAYAILKH</sequence>
<dbReference type="AlphaFoldDB" id="A0A3L6TVB2"/>
<gene>
    <name evidence="2" type="ORF">C2845_PM01G44930</name>
</gene>
<feature type="compositionally biased region" description="Low complexity" evidence="1">
    <location>
        <begin position="19"/>
        <end position="30"/>
    </location>
</feature>
<feature type="compositionally biased region" description="Acidic residues" evidence="1">
    <location>
        <begin position="49"/>
        <end position="69"/>
    </location>
</feature>
<evidence type="ECO:0000313" key="2">
    <source>
        <dbReference type="EMBL" id="RLN42704.1"/>
    </source>
</evidence>
<dbReference type="EMBL" id="PQIB02000001">
    <property type="protein sequence ID" value="RLN42704.1"/>
    <property type="molecule type" value="Genomic_DNA"/>
</dbReference>
<comment type="caution">
    <text evidence="2">The sequence shown here is derived from an EMBL/GenBank/DDBJ whole genome shotgun (WGS) entry which is preliminary data.</text>
</comment>
<reference evidence="3" key="1">
    <citation type="journal article" date="2019" name="Nat. Commun.">
        <title>The genome of broomcorn millet.</title>
        <authorList>
            <person name="Zou C."/>
            <person name="Miki D."/>
            <person name="Li D."/>
            <person name="Tang Q."/>
            <person name="Xiao L."/>
            <person name="Rajput S."/>
            <person name="Deng P."/>
            <person name="Jia W."/>
            <person name="Huang R."/>
            <person name="Zhang M."/>
            <person name="Sun Y."/>
            <person name="Hu J."/>
            <person name="Fu X."/>
            <person name="Schnable P.S."/>
            <person name="Li F."/>
            <person name="Zhang H."/>
            <person name="Feng B."/>
            <person name="Zhu X."/>
            <person name="Liu R."/>
            <person name="Schnable J.C."/>
            <person name="Zhu J.-K."/>
            <person name="Zhang H."/>
        </authorList>
    </citation>
    <scope>NUCLEOTIDE SEQUENCE [LARGE SCALE GENOMIC DNA]</scope>
</reference>
<evidence type="ECO:0000256" key="1">
    <source>
        <dbReference type="SAM" id="MobiDB-lite"/>
    </source>
</evidence>
<keyword evidence="3" id="KW-1185">Reference proteome</keyword>